<keyword evidence="3 7" id="KW-1133">Transmembrane helix</keyword>
<feature type="compositionally biased region" description="Basic and acidic residues" evidence="6">
    <location>
        <begin position="522"/>
        <end position="534"/>
    </location>
</feature>
<name>A0AAE0XYF2_9GAST</name>
<feature type="compositionally biased region" description="Acidic residues" evidence="6">
    <location>
        <begin position="850"/>
        <end position="859"/>
    </location>
</feature>
<feature type="transmembrane region" description="Helical" evidence="7">
    <location>
        <begin position="1134"/>
        <end position="1155"/>
    </location>
</feature>
<keyword evidence="4 7" id="KW-0472">Membrane</keyword>
<feature type="compositionally biased region" description="Basic residues" evidence="6">
    <location>
        <begin position="175"/>
        <end position="187"/>
    </location>
</feature>
<feature type="transmembrane region" description="Helical" evidence="7">
    <location>
        <begin position="1303"/>
        <end position="1325"/>
    </location>
</feature>
<evidence type="ECO:0000256" key="3">
    <source>
        <dbReference type="ARBA" id="ARBA00022989"/>
    </source>
</evidence>
<dbReference type="InterPro" id="IPR039775">
    <property type="entry name" value="PHTF1/2"/>
</dbReference>
<feature type="transmembrane region" description="Helical" evidence="7">
    <location>
        <begin position="1276"/>
        <end position="1297"/>
    </location>
</feature>
<evidence type="ECO:0000256" key="6">
    <source>
        <dbReference type="SAM" id="MobiDB-lite"/>
    </source>
</evidence>
<dbReference type="Proteomes" id="UP001283361">
    <property type="component" value="Unassembled WGS sequence"/>
</dbReference>
<comment type="caution">
    <text evidence="9">The sequence shown here is derived from an EMBL/GenBank/DDBJ whole genome shotgun (WGS) entry which is preliminary data.</text>
</comment>
<feature type="transmembrane region" description="Helical" evidence="7">
    <location>
        <begin position="101"/>
        <end position="122"/>
    </location>
</feature>
<feature type="compositionally biased region" description="Low complexity" evidence="6">
    <location>
        <begin position="230"/>
        <end position="243"/>
    </location>
</feature>
<accession>A0AAE0XYF2</accession>
<sequence length="1429" mass="159878">MDRVHDAIEWYQKKIGSYDKQLWEQSVERKLRKQPEFILQNAPRRQVRLKTEFIDVDLIRGSTFTKTKPQVPWVYVTKKAIARVLFFPFYYNWWIHQTSRWGYACLLCLYVLQVTSICVYISTDDGLLEDELSFTEVILPMILMFLLCLIHSQTVLAHITHKPPKHNKAISGVTRKPKPRKSNRKARNSGDNSTCPEDGGHQNFSHQKRQQDNVYSTVCAAQSNHPSQPFQSEPNSQSFNSSSIAQEKIISSQSFHKAENGPHFNRLVQGLSCDSTDGKQLPSALHPSSSSLFQMRGTHAIKEVNEQENGEESDNLCGNQRTYIRTTSGGHNTSGTEKEFMSENKIFIDETKITVRGNQLLSGVASNSSEIGASPSSSWSGSSYSVTLLGNLQSVGSRGGDQDSWNAGFDDSRRTRSLSEGSTMGTWEDLETEQTCFTELLEHPAKIHAKSSMSSFDNGAVKNCDLNYEKCVSIQENNNSPQASEVLICRRPSSSSDRTHINTSHAFQVSKSEGAININDYTKGKPDSEAEKLLSDSGHVSGSSHSCQTSIENDLSIVSSSTIHKTCIPKHVIEIKNFSQIASQNISPSSADPKSSNEDLKLKHQKVSVEGIEKTHKTSSANAANFHYESSSELSNLMLAHKVTLDSSAPSISCLQSFDRDNDSKISIAPEKASPNSEYIQNFSQCLVEKILSSETLLLKTFPLIRNISDSRLQHYPRQTTAQSRTFNDNLTKKNQHDFSSSFSPSSVTLPLSIKCEEDHRQYLSAVKAVKSSASQSVSHHSKLFSTTKNGRLTGFSEQIQQHRKSNGNNTSCLNLHPIQHVKDTPDESNVSDEDEDDNNMVKELDIDADVDDDGEDEGGVMSDFFSHKSVEGSDSDYELDKPTRMKHLRFQRSPMDGKASDMEDLQRKCKTTVTGSTALLSFPVQQQQKPSQLRCRRKKSGSTTITAAADEADTAMSSEFQSGETSVIKNAPTSLGLRMPYETNLKSHHGDKHVSSSENEGVGAQTPEGSHKAAVSSEEWEDRIQTDETTSSAYSSSCGDSGAESEEGKTRSGRSFDDDGEERTEYTTSTLHVINLLQPGGSPNNSAGNVSQSDRVSCLIWEGNECKKVDLTALDIGWAIIDKVDSLPESSDYFLIGLLFSVIISMIPLIFRAWMNKDAFPWDAIATVSGLLSKMVEVPSLVAAVYTWRQWLLLMNSIMQRFFLSLIFFFLLSVADRTFKQRLLYAKHFSYLTSSRRARKFTMPHFRLSKVRNIKIWLSLRSYLKRRGPQRSVDVIVSACFMCAICTVSLISLQMLKDSDNYLGYLCNWELLIWCCGLAIFLMRFMTVGLKINKKYRNLSVLITEQINLYLQMEQKPHKKDELILANNVLRLAEDLLKELESPFKISGFSANPVIYNIMRVVVLSAFSAVLTEVLGFKLKLYKIKLKA</sequence>
<feature type="transmembrane region" description="Helical" evidence="7">
    <location>
        <begin position="1395"/>
        <end position="1418"/>
    </location>
</feature>
<feature type="compositionally biased region" description="Low complexity" evidence="6">
    <location>
        <begin position="535"/>
        <end position="546"/>
    </location>
</feature>
<evidence type="ECO:0000256" key="1">
    <source>
        <dbReference type="ARBA" id="ARBA00004141"/>
    </source>
</evidence>
<dbReference type="EMBL" id="JAWDGP010007331">
    <property type="protein sequence ID" value="KAK3725297.1"/>
    <property type="molecule type" value="Genomic_DNA"/>
</dbReference>
<dbReference type="PANTHER" id="PTHR12680">
    <property type="entry name" value="PUTATIVE HOMEODOMAIN TRANSCRIPTION FACTOR PHTF"/>
    <property type="match status" value="1"/>
</dbReference>
<evidence type="ECO:0000256" key="7">
    <source>
        <dbReference type="SAM" id="Phobius"/>
    </source>
</evidence>
<feature type="region of interest" description="Disordered" evidence="6">
    <location>
        <begin position="518"/>
        <end position="546"/>
    </location>
</feature>
<proteinExistence type="predicted"/>
<feature type="transmembrane region" description="Helical" evidence="7">
    <location>
        <begin position="1199"/>
        <end position="1216"/>
    </location>
</feature>
<evidence type="ECO:0000256" key="5">
    <source>
        <dbReference type="ARBA" id="ARBA00023180"/>
    </source>
</evidence>
<feature type="region of interest" description="Disordered" evidence="6">
    <location>
        <begin position="925"/>
        <end position="1065"/>
    </location>
</feature>
<feature type="region of interest" description="Disordered" evidence="6">
    <location>
        <begin position="269"/>
        <end position="290"/>
    </location>
</feature>
<evidence type="ECO:0000313" key="10">
    <source>
        <dbReference type="Proteomes" id="UP001283361"/>
    </source>
</evidence>
<feature type="compositionally biased region" description="Low complexity" evidence="6">
    <location>
        <begin position="1032"/>
        <end position="1043"/>
    </location>
</feature>
<dbReference type="GO" id="GO:0016020">
    <property type="term" value="C:membrane"/>
    <property type="evidence" value="ECO:0007669"/>
    <property type="project" value="UniProtKB-SubCell"/>
</dbReference>
<feature type="region of interest" description="Disordered" evidence="6">
    <location>
        <begin position="850"/>
        <end position="880"/>
    </location>
</feature>
<keyword evidence="5" id="KW-0325">Glycoprotein</keyword>
<feature type="compositionally biased region" description="Polar residues" evidence="6">
    <location>
        <begin position="957"/>
        <end position="974"/>
    </location>
</feature>
<feature type="compositionally biased region" description="Basic and acidic residues" evidence="6">
    <location>
        <begin position="1047"/>
        <end position="1058"/>
    </location>
</feature>
<keyword evidence="10" id="KW-1185">Reference proteome</keyword>
<organism evidence="9 10">
    <name type="scientific">Elysia crispata</name>
    <name type="common">lettuce slug</name>
    <dbReference type="NCBI Taxonomy" id="231223"/>
    <lineage>
        <taxon>Eukaryota</taxon>
        <taxon>Metazoa</taxon>
        <taxon>Spiralia</taxon>
        <taxon>Lophotrochozoa</taxon>
        <taxon>Mollusca</taxon>
        <taxon>Gastropoda</taxon>
        <taxon>Heterobranchia</taxon>
        <taxon>Euthyneura</taxon>
        <taxon>Panpulmonata</taxon>
        <taxon>Sacoglossa</taxon>
        <taxon>Placobranchoidea</taxon>
        <taxon>Plakobranchidae</taxon>
        <taxon>Elysia</taxon>
    </lineage>
</organism>
<evidence type="ECO:0000256" key="4">
    <source>
        <dbReference type="ARBA" id="ARBA00023136"/>
    </source>
</evidence>
<evidence type="ECO:0000313" key="9">
    <source>
        <dbReference type="EMBL" id="KAK3725297.1"/>
    </source>
</evidence>
<feature type="domain" description="PHTF1/2 N-terminal" evidence="8">
    <location>
        <begin position="3"/>
        <end position="156"/>
    </location>
</feature>
<feature type="compositionally biased region" description="Low complexity" evidence="6">
    <location>
        <begin position="281"/>
        <end position="290"/>
    </location>
</feature>
<evidence type="ECO:0000259" key="8">
    <source>
        <dbReference type="Pfam" id="PF12129"/>
    </source>
</evidence>
<feature type="region of interest" description="Disordered" evidence="6">
    <location>
        <begin position="222"/>
        <end position="243"/>
    </location>
</feature>
<feature type="transmembrane region" description="Helical" evidence="7">
    <location>
        <begin position="137"/>
        <end position="159"/>
    </location>
</feature>
<dbReference type="Pfam" id="PF12129">
    <property type="entry name" value="PHTF1-2_N"/>
    <property type="match status" value="1"/>
</dbReference>
<dbReference type="InterPro" id="IPR021980">
    <property type="entry name" value="PHTF1/2_N"/>
</dbReference>
<feature type="region of interest" description="Disordered" evidence="6">
    <location>
        <begin position="396"/>
        <end position="423"/>
    </location>
</feature>
<protein>
    <recommendedName>
        <fullName evidence="8">PHTF1/2 N-terminal domain-containing protein</fullName>
    </recommendedName>
</protein>
<gene>
    <name evidence="9" type="ORF">RRG08_005357</name>
</gene>
<keyword evidence="2 7" id="KW-0812">Transmembrane</keyword>
<dbReference type="PANTHER" id="PTHR12680:SF6">
    <property type="entry name" value="PROTEIN PHTF"/>
    <property type="match status" value="1"/>
</dbReference>
<comment type="subcellular location">
    <subcellularLocation>
        <location evidence="1">Membrane</location>
        <topology evidence="1">Multi-pass membrane protein</topology>
    </subcellularLocation>
</comment>
<evidence type="ECO:0000256" key="2">
    <source>
        <dbReference type="ARBA" id="ARBA00022692"/>
    </source>
</evidence>
<dbReference type="GO" id="GO:0005783">
    <property type="term" value="C:endoplasmic reticulum"/>
    <property type="evidence" value="ECO:0007669"/>
    <property type="project" value="InterPro"/>
</dbReference>
<reference evidence="9" key="1">
    <citation type="journal article" date="2023" name="G3 (Bethesda)">
        <title>A reference genome for the long-term kleptoplast-retaining sea slug Elysia crispata morphotype clarki.</title>
        <authorList>
            <person name="Eastman K.E."/>
            <person name="Pendleton A.L."/>
            <person name="Shaikh M.A."/>
            <person name="Suttiyut T."/>
            <person name="Ogas R."/>
            <person name="Tomko P."/>
            <person name="Gavelis G."/>
            <person name="Widhalm J.R."/>
            <person name="Wisecaver J.H."/>
        </authorList>
    </citation>
    <scope>NUCLEOTIDE SEQUENCE</scope>
    <source>
        <strain evidence="9">ECLA1</strain>
    </source>
</reference>
<feature type="region of interest" description="Disordered" evidence="6">
    <location>
        <begin position="164"/>
        <end position="209"/>
    </location>
</feature>